<dbReference type="AlphaFoldDB" id="A0A1M7F5C6"/>
<keyword evidence="2" id="KW-1133">Transmembrane helix</keyword>
<evidence type="ECO:0000256" key="2">
    <source>
        <dbReference type="SAM" id="Phobius"/>
    </source>
</evidence>
<feature type="coiled-coil region" evidence="1">
    <location>
        <begin position="39"/>
        <end position="78"/>
    </location>
</feature>
<dbReference type="RefSeq" id="WP_072709653.1">
    <property type="nucleotide sequence ID" value="NZ_FRCF01000004.1"/>
</dbReference>
<proteinExistence type="predicted"/>
<evidence type="ECO:0000256" key="1">
    <source>
        <dbReference type="SAM" id="Coils"/>
    </source>
</evidence>
<evidence type="ECO:0000313" key="4">
    <source>
        <dbReference type="Proteomes" id="UP000184206"/>
    </source>
</evidence>
<dbReference type="EMBL" id="FRCF01000004">
    <property type="protein sequence ID" value="SHL99264.1"/>
    <property type="molecule type" value="Genomic_DNA"/>
</dbReference>
<dbReference type="STRING" id="1123231.SAMN02745189_01340"/>
<organism evidence="3 4">
    <name type="scientific">Lacicoccus alkaliphilus DSM 16010</name>
    <dbReference type="NCBI Taxonomy" id="1123231"/>
    <lineage>
        <taxon>Bacteria</taxon>
        <taxon>Bacillati</taxon>
        <taxon>Bacillota</taxon>
        <taxon>Bacilli</taxon>
        <taxon>Bacillales</taxon>
        <taxon>Salinicoccaceae</taxon>
        <taxon>Lacicoccus</taxon>
    </lineage>
</organism>
<feature type="transmembrane region" description="Helical" evidence="2">
    <location>
        <begin position="6"/>
        <end position="24"/>
    </location>
</feature>
<protein>
    <submittedName>
        <fullName evidence="3">Uncharacterized protein</fullName>
    </submittedName>
</protein>
<keyword evidence="2" id="KW-0812">Transmembrane</keyword>
<dbReference type="Proteomes" id="UP000184206">
    <property type="component" value="Unassembled WGS sequence"/>
</dbReference>
<name>A0A1M7F5C6_9BACL</name>
<accession>A0A1M7F5C6</accession>
<keyword evidence="2" id="KW-0472">Membrane</keyword>
<gene>
    <name evidence="3" type="ORF">SAMN02745189_01340</name>
</gene>
<reference evidence="3 4" key="1">
    <citation type="submission" date="2016-11" db="EMBL/GenBank/DDBJ databases">
        <authorList>
            <person name="Jaros S."/>
            <person name="Januszkiewicz K."/>
            <person name="Wedrychowicz H."/>
        </authorList>
    </citation>
    <scope>NUCLEOTIDE SEQUENCE [LARGE SCALE GENOMIC DNA]</scope>
    <source>
        <strain evidence="3 4">DSM 16010</strain>
    </source>
</reference>
<sequence>MGFFEFLIATVPVILFFSIPLYAIKRGSDQKDEKLRIKQLKEEKELEMLKQENYLLENKQMRLELDQIREQRSLKEENRRKEGKWLIQDSEDKEM</sequence>
<keyword evidence="1" id="KW-0175">Coiled coil</keyword>
<evidence type="ECO:0000313" key="3">
    <source>
        <dbReference type="EMBL" id="SHL99264.1"/>
    </source>
</evidence>
<dbReference type="OrthoDB" id="2418215at2"/>
<keyword evidence="4" id="KW-1185">Reference proteome</keyword>